<keyword evidence="2" id="KW-1185">Reference proteome</keyword>
<protein>
    <submittedName>
        <fullName evidence="1">G protein-coupled receptor</fullName>
    </submittedName>
</protein>
<dbReference type="Pfam" id="PF10319">
    <property type="entry name" value="7TM_GPCR_Srj"/>
    <property type="match status" value="1"/>
</dbReference>
<dbReference type="AlphaFoldDB" id="A0A2A6CN97"/>
<name>A0A2A6CN97_PRIPA</name>
<sequence>MSSSSIVDALVHLHLVGGVVVNEVLLYAIRRFSRPSMGTYKYLLAAFATFDVFLSLLHAATRPTVVIVDKVFGVVTDCYFEEDRNTENKYKTAANHVPYALMNIHFLYRFWAIRYPHQIALFSNKKFITFISAIPLLDFSLWAVVFSMK</sequence>
<accession>A0A2A6CN97</accession>
<accession>A0A8R1UKS2</accession>
<reference evidence="2" key="1">
    <citation type="journal article" date="2008" name="Nat. Genet.">
        <title>The Pristionchus pacificus genome provides a unique perspective on nematode lifestyle and parasitism.</title>
        <authorList>
            <person name="Dieterich C."/>
            <person name="Clifton S.W."/>
            <person name="Schuster L.N."/>
            <person name="Chinwalla A."/>
            <person name="Delehaunty K."/>
            <person name="Dinkelacker I."/>
            <person name="Fulton L."/>
            <person name="Fulton R."/>
            <person name="Godfrey J."/>
            <person name="Minx P."/>
            <person name="Mitreva M."/>
            <person name="Roeseler W."/>
            <person name="Tian H."/>
            <person name="Witte H."/>
            <person name="Yang S.P."/>
            <person name="Wilson R.K."/>
            <person name="Sommer R.J."/>
        </authorList>
    </citation>
    <scope>NUCLEOTIDE SEQUENCE [LARGE SCALE GENOMIC DNA]</scope>
    <source>
        <strain evidence="2">PS312</strain>
    </source>
</reference>
<dbReference type="EnsemblMetazoa" id="PPA31645.1">
    <property type="protein sequence ID" value="PPA31645.1"/>
    <property type="gene ID" value="WBGene00204509"/>
</dbReference>
<reference evidence="1" key="2">
    <citation type="submission" date="2022-06" db="UniProtKB">
        <authorList>
            <consortium name="EnsemblMetazoa"/>
        </authorList>
    </citation>
    <scope>IDENTIFICATION</scope>
    <source>
        <strain evidence="1">PS312</strain>
    </source>
</reference>
<evidence type="ECO:0000313" key="1">
    <source>
        <dbReference type="EnsemblMetazoa" id="PPA31645.1"/>
    </source>
</evidence>
<dbReference type="InterPro" id="IPR019423">
    <property type="entry name" value="7TM_GPCR_serpentine_rcpt_Srj"/>
</dbReference>
<organism evidence="1 2">
    <name type="scientific">Pristionchus pacificus</name>
    <name type="common">Parasitic nematode worm</name>
    <dbReference type="NCBI Taxonomy" id="54126"/>
    <lineage>
        <taxon>Eukaryota</taxon>
        <taxon>Metazoa</taxon>
        <taxon>Ecdysozoa</taxon>
        <taxon>Nematoda</taxon>
        <taxon>Chromadorea</taxon>
        <taxon>Rhabditida</taxon>
        <taxon>Rhabditina</taxon>
        <taxon>Diplogasteromorpha</taxon>
        <taxon>Diplogasteroidea</taxon>
        <taxon>Neodiplogasteridae</taxon>
        <taxon>Pristionchus</taxon>
    </lineage>
</organism>
<dbReference type="PANTHER" id="PTHR45907">
    <property type="entry name" value="SERPENTINE RECEPTOR, CLASS J"/>
    <property type="match status" value="1"/>
</dbReference>
<gene>
    <name evidence="1" type="primary">WBGene00204509</name>
</gene>
<dbReference type="PANTHER" id="PTHR45907:SF16">
    <property type="entry name" value="SERPENTINE RECEPTOR, CLASS J"/>
    <property type="match status" value="1"/>
</dbReference>
<evidence type="ECO:0000313" key="2">
    <source>
        <dbReference type="Proteomes" id="UP000005239"/>
    </source>
</evidence>
<proteinExistence type="predicted"/>
<dbReference type="Proteomes" id="UP000005239">
    <property type="component" value="Unassembled WGS sequence"/>
</dbReference>